<comment type="caution">
    <text evidence="2">The sequence shown here is derived from an EMBL/GenBank/DDBJ whole genome shotgun (WGS) entry which is preliminary data.</text>
</comment>
<name>A0A367R284_9NOSO</name>
<dbReference type="InterPro" id="IPR001119">
    <property type="entry name" value="SLH_dom"/>
</dbReference>
<dbReference type="Proteomes" id="UP000252107">
    <property type="component" value="Unassembled WGS sequence"/>
</dbReference>
<feature type="domain" description="SLH" evidence="1">
    <location>
        <begin position="427"/>
        <end position="490"/>
    </location>
</feature>
<dbReference type="EMBL" id="LXQD01000258">
    <property type="protein sequence ID" value="RCJ30586.1"/>
    <property type="molecule type" value="Genomic_DNA"/>
</dbReference>
<proteinExistence type="predicted"/>
<protein>
    <recommendedName>
        <fullName evidence="1">SLH domain-containing protein</fullName>
    </recommendedName>
</protein>
<reference evidence="2" key="1">
    <citation type="submission" date="2016-04" db="EMBL/GenBank/DDBJ databases">
        <authorList>
            <person name="Tabuchi Yagui T.R."/>
        </authorList>
    </citation>
    <scope>NUCLEOTIDE SEQUENCE [LARGE SCALE GENOMIC DNA]</scope>
    <source>
        <strain evidence="2">NIES-26</strain>
    </source>
</reference>
<dbReference type="InterPro" id="IPR012334">
    <property type="entry name" value="Pectin_lyas_fold"/>
</dbReference>
<dbReference type="PROSITE" id="PS51272">
    <property type="entry name" value="SLH"/>
    <property type="match status" value="6"/>
</dbReference>
<dbReference type="Pfam" id="PF07602">
    <property type="entry name" value="DUF1565"/>
    <property type="match status" value="1"/>
</dbReference>
<dbReference type="InterPro" id="IPR022441">
    <property type="entry name" value="Para_beta_helix_rpt-2"/>
</dbReference>
<evidence type="ECO:0000259" key="1">
    <source>
        <dbReference type="PROSITE" id="PS51272"/>
    </source>
</evidence>
<dbReference type="AlphaFoldDB" id="A0A367R284"/>
<dbReference type="Gene3D" id="2.160.20.10">
    <property type="entry name" value="Single-stranded right-handed beta-helix, Pectin lyase-like"/>
    <property type="match status" value="1"/>
</dbReference>
<evidence type="ECO:0000313" key="3">
    <source>
        <dbReference type="Proteomes" id="UP000252107"/>
    </source>
</evidence>
<dbReference type="InterPro" id="IPR051465">
    <property type="entry name" value="Cell_Envelope_Struct_Comp"/>
</dbReference>
<dbReference type="SMART" id="SM00710">
    <property type="entry name" value="PbH1"/>
    <property type="match status" value="6"/>
</dbReference>
<dbReference type="PANTHER" id="PTHR43308:SF5">
    <property type="entry name" value="S-LAYER PROTEIN _ PEPTIDOGLYCAN ENDO-BETA-N-ACETYLGLUCOSAMINIDASE"/>
    <property type="match status" value="1"/>
</dbReference>
<feature type="domain" description="SLH" evidence="1">
    <location>
        <begin position="623"/>
        <end position="686"/>
    </location>
</feature>
<feature type="domain" description="SLH" evidence="1">
    <location>
        <begin position="559"/>
        <end position="622"/>
    </location>
</feature>
<organism evidence="2 3">
    <name type="scientific">Nostoc minutum NIES-26</name>
    <dbReference type="NCBI Taxonomy" id="1844469"/>
    <lineage>
        <taxon>Bacteria</taxon>
        <taxon>Bacillati</taxon>
        <taxon>Cyanobacteriota</taxon>
        <taxon>Cyanophyceae</taxon>
        <taxon>Nostocales</taxon>
        <taxon>Nostocaceae</taxon>
        <taxon>Nostoc</taxon>
    </lineage>
</organism>
<sequence>MVNSTLVTTLYVNPVTGNDTNAGSRLSPFKSLTRALKENKTPAIIQLASGTYSKASGEVFPLVVPAGVTVVGNEATKGTGIAISGSGEYQSPSFGVQNITLLLLGDASLVGVTVTNPIAKGTGVWIESAAPNVANNTFSNCGREGIFTTGTAKPAILDNLFVQNAASGLMMARNSKGEVLRNVFQKNPLGIAVSDFAAPLIANNKLSDNRSAIALSRDARPVLRNNLIAKNTQGGLLVNGNAVPDLGSNQDAAGNIFQGNGEFDLQNATSVQLVSAGNQLNPTLVKGQVEFIAAIEDNPRQISVGTSFADLIGHWAAAFVEALISKGAISGFPDGTFGPDAPINRAQYAAILTKTFQLPSSNKLNKFPDVKPDFWAASAISSAAESGFISGFPDGTFRPGQNLTKVQAVVSIVNGLKLSGGNPNLLTVYRDRAQIPSYATNAVAVATQKLLIVNYPQTDLLEPLRDITRAEVAVLIYQALVASSKEKAIASTYIVSPDVDVPSFSDLTGHWAEAFIRRLASMNLTHGFADGKYQPDKPMTRAQYAALIAVAFNPTPKRLAPDFTDVPKNFWAYEAIQIAASGGFVSGFSDRTFRPDQNVQRLQVIVSLVNGLALPAANSNTALTYTDSNAIPDYARKAVVTATQQKIVVNYPDPQQLAPTREATRAEVAAMVYQALVAIERTPNINSRYIVSTVSN</sequence>
<dbReference type="NCBIfam" id="TIGR03804">
    <property type="entry name" value="para_beta_helix"/>
    <property type="match status" value="1"/>
</dbReference>
<dbReference type="InterPro" id="IPR011459">
    <property type="entry name" value="DUF1565"/>
</dbReference>
<keyword evidence="3" id="KW-1185">Reference proteome</keyword>
<dbReference type="SUPFAM" id="SSF51126">
    <property type="entry name" value="Pectin lyase-like"/>
    <property type="match status" value="1"/>
</dbReference>
<feature type="domain" description="SLH" evidence="1">
    <location>
        <begin position="303"/>
        <end position="366"/>
    </location>
</feature>
<dbReference type="Pfam" id="PF00395">
    <property type="entry name" value="SLH"/>
    <property type="match status" value="5"/>
</dbReference>
<evidence type="ECO:0000313" key="2">
    <source>
        <dbReference type="EMBL" id="RCJ30586.1"/>
    </source>
</evidence>
<dbReference type="InterPro" id="IPR006626">
    <property type="entry name" value="PbH1"/>
</dbReference>
<feature type="domain" description="SLH" evidence="1">
    <location>
        <begin position="367"/>
        <end position="426"/>
    </location>
</feature>
<accession>A0A367R284</accession>
<gene>
    <name evidence="2" type="ORF">A6770_21085</name>
</gene>
<dbReference type="InterPro" id="IPR011050">
    <property type="entry name" value="Pectin_lyase_fold/virulence"/>
</dbReference>
<dbReference type="PANTHER" id="PTHR43308">
    <property type="entry name" value="OUTER MEMBRANE PROTEIN ALPHA-RELATED"/>
    <property type="match status" value="1"/>
</dbReference>
<feature type="domain" description="SLH" evidence="1">
    <location>
        <begin position="499"/>
        <end position="558"/>
    </location>
</feature>